<dbReference type="OrthoDB" id="938322at2"/>
<dbReference type="Proteomes" id="UP000248790">
    <property type="component" value="Unassembled WGS sequence"/>
</dbReference>
<evidence type="ECO:0000313" key="2">
    <source>
        <dbReference type="EMBL" id="RAJ90049.1"/>
    </source>
</evidence>
<dbReference type="InterPro" id="IPR025668">
    <property type="entry name" value="Tnp_DDE_dom"/>
</dbReference>
<accession>A0A327WFH6</accession>
<sequence length="274" mass="31817">MHQKTIAIYCFLDDFLKATGHQEDCRNRISDAEVMTAALLSTLYFYGNQTTALLYMHQHQGVYWIDKSQFNRRLRRLQTQLWAIFRALGQTLKELNTTCRYLLDSFPVAMCDNIRIARCRLLQDEAYRGYSASKRRYFYGFRVQVITTADGIPVDFYIYAGAFVDATILQVMPIELPKGSVLYADSGYLNYDIEELMAECDQIQLLTARRSNSKRQDEPAVAFLKKHYRRRIETVFSQIKAHSFPAKIHAVTVQGFLLKLSLFIMAFTFDQLTT</sequence>
<dbReference type="NCBIfam" id="NF033520">
    <property type="entry name" value="transpos_IS982"/>
    <property type="match status" value="1"/>
</dbReference>
<organism evidence="2 3">
    <name type="scientific">Larkinella arboricola</name>
    <dbReference type="NCBI Taxonomy" id="643671"/>
    <lineage>
        <taxon>Bacteria</taxon>
        <taxon>Pseudomonadati</taxon>
        <taxon>Bacteroidota</taxon>
        <taxon>Cytophagia</taxon>
        <taxon>Cytophagales</taxon>
        <taxon>Spirosomataceae</taxon>
        <taxon>Larkinella</taxon>
    </lineage>
</organism>
<feature type="domain" description="Transposase DDE" evidence="1">
    <location>
        <begin position="100"/>
        <end position="243"/>
    </location>
</feature>
<evidence type="ECO:0000259" key="1">
    <source>
        <dbReference type="Pfam" id="PF13612"/>
    </source>
</evidence>
<name>A0A327WFH6_LARAB</name>
<dbReference type="Pfam" id="PF13612">
    <property type="entry name" value="DDE_Tnp_1_3"/>
    <property type="match status" value="1"/>
</dbReference>
<reference evidence="2 3" key="1">
    <citation type="submission" date="2018-06" db="EMBL/GenBank/DDBJ databases">
        <title>Genomic Encyclopedia of Archaeal and Bacterial Type Strains, Phase II (KMG-II): from individual species to whole genera.</title>
        <authorList>
            <person name="Goeker M."/>
        </authorList>
    </citation>
    <scope>NUCLEOTIDE SEQUENCE [LARGE SCALE GENOMIC DNA]</scope>
    <source>
        <strain evidence="2 3">DSM 21851</strain>
    </source>
</reference>
<protein>
    <submittedName>
        <fullName evidence="2">DDE family transposase</fullName>
    </submittedName>
</protein>
<comment type="caution">
    <text evidence="2">The sequence shown here is derived from an EMBL/GenBank/DDBJ whole genome shotgun (WGS) entry which is preliminary data.</text>
</comment>
<dbReference type="RefSeq" id="WP_111631524.1">
    <property type="nucleotide sequence ID" value="NZ_QLMC01000015.1"/>
</dbReference>
<evidence type="ECO:0000313" key="3">
    <source>
        <dbReference type="Proteomes" id="UP000248790"/>
    </source>
</evidence>
<dbReference type="EMBL" id="QLMC01000015">
    <property type="protein sequence ID" value="RAJ90049.1"/>
    <property type="molecule type" value="Genomic_DNA"/>
</dbReference>
<proteinExistence type="predicted"/>
<gene>
    <name evidence="2" type="ORF">LX87_05528</name>
</gene>
<keyword evidence="3" id="KW-1185">Reference proteome</keyword>
<dbReference type="AlphaFoldDB" id="A0A327WFH6"/>